<dbReference type="Gene3D" id="3.40.30.10">
    <property type="entry name" value="Glutaredoxin"/>
    <property type="match status" value="1"/>
</dbReference>
<evidence type="ECO:0000256" key="8">
    <source>
        <dbReference type="PIRSR" id="PIRSR000077-1"/>
    </source>
</evidence>
<dbReference type="InterPro" id="IPR017937">
    <property type="entry name" value="Thioredoxin_CS"/>
</dbReference>
<evidence type="ECO:0000313" key="11">
    <source>
        <dbReference type="EMBL" id="TMQ64172.1"/>
    </source>
</evidence>
<sequence length="107" mass="11543">MGNTVAVTDQSFEQEVLQSPVPVLVDFWAAWCGPCKAIAPSIDAIASEYGGKLKVVKLDVDQNIEISTRFDIKGIPTLLLFKNGEVAEKMVGAYPKAAIVSKITPHL</sequence>
<keyword evidence="5 9" id="KW-0676">Redox-active center</keyword>
<feature type="disulfide bond" description="Redox-active" evidence="9">
    <location>
        <begin position="32"/>
        <end position="35"/>
    </location>
</feature>
<dbReference type="PIRSF" id="PIRSF000077">
    <property type="entry name" value="Thioredoxin"/>
    <property type="match status" value="1"/>
</dbReference>
<feature type="site" description="Deprotonates C-terminal active site Cys" evidence="8">
    <location>
        <position position="26"/>
    </location>
</feature>
<evidence type="ECO:0000256" key="6">
    <source>
        <dbReference type="NCBIfam" id="TIGR01068"/>
    </source>
</evidence>
<dbReference type="GO" id="GO:0045454">
    <property type="term" value="P:cell redox homeostasis"/>
    <property type="evidence" value="ECO:0007669"/>
    <property type="project" value="TreeGrafter"/>
</dbReference>
<comment type="similarity">
    <text evidence="1 7">Belongs to the thioredoxin family.</text>
</comment>
<organism evidence="11 12">
    <name type="scientific">Eiseniibacteriota bacterium</name>
    <dbReference type="NCBI Taxonomy" id="2212470"/>
    <lineage>
        <taxon>Bacteria</taxon>
        <taxon>Candidatus Eiseniibacteriota</taxon>
    </lineage>
</organism>
<dbReference type="Proteomes" id="UP000316609">
    <property type="component" value="Unassembled WGS sequence"/>
</dbReference>
<dbReference type="InterPro" id="IPR013766">
    <property type="entry name" value="Thioredoxin_domain"/>
</dbReference>
<dbReference type="InterPro" id="IPR005746">
    <property type="entry name" value="Thioredoxin"/>
</dbReference>
<feature type="site" description="Contributes to redox potential value" evidence="8">
    <location>
        <position position="34"/>
    </location>
</feature>
<evidence type="ECO:0000256" key="9">
    <source>
        <dbReference type="PIRSR" id="PIRSR000077-4"/>
    </source>
</evidence>
<accession>A0A538TKM2</accession>
<name>A0A538TKM2_UNCEI</name>
<evidence type="ECO:0000256" key="1">
    <source>
        <dbReference type="ARBA" id="ARBA00008987"/>
    </source>
</evidence>
<reference evidence="11 12" key="1">
    <citation type="journal article" date="2019" name="Nat. Microbiol.">
        <title>Mediterranean grassland soil C-N compound turnover is dependent on rainfall and depth, and is mediated by genomically divergent microorganisms.</title>
        <authorList>
            <person name="Diamond S."/>
            <person name="Andeer P.F."/>
            <person name="Li Z."/>
            <person name="Crits-Christoph A."/>
            <person name="Burstein D."/>
            <person name="Anantharaman K."/>
            <person name="Lane K.R."/>
            <person name="Thomas B.C."/>
            <person name="Pan C."/>
            <person name="Northen T.R."/>
            <person name="Banfield J.F."/>
        </authorList>
    </citation>
    <scope>NUCLEOTIDE SEQUENCE [LARGE SCALE GENOMIC DNA]</scope>
    <source>
        <strain evidence="11">WS_8</strain>
    </source>
</reference>
<dbReference type="Pfam" id="PF00085">
    <property type="entry name" value="Thioredoxin"/>
    <property type="match status" value="1"/>
</dbReference>
<dbReference type="FunFam" id="3.40.30.10:FF:000001">
    <property type="entry name" value="Thioredoxin"/>
    <property type="match status" value="1"/>
</dbReference>
<feature type="active site" description="Nucleophile" evidence="8">
    <location>
        <position position="32"/>
    </location>
</feature>
<evidence type="ECO:0000256" key="7">
    <source>
        <dbReference type="PIRNR" id="PIRNR000077"/>
    </source>
</evidence>
<evidence type="ECO:0000256" key="3">
    <source>
        <dbReference type="ARBA" id="ARBA00022982"/>
    </source>
</evidence>
<protein>
    <recommendedName>
        <fullName evidence="6 7">Thioredoxin</fullName>
    </recommendedName>
</protein>
<proteinExistence type="inferred from homology"/>
<feature type="active site" description="Nucleophile" evidence="8">
    <location>
        <position position="35"/>
    </location>
</feature>
<dbReference type="PANTHER" id="PTHR45663:SF11">
    <property type="entry name" value="GEO12009P1"/>
    <property type="match status" value="1"/>
</dbReference>
<evidence type="ECO:0000256" key="4">
    <source>
        <dbReference type="ARBA" id="ARBA00023157"/>
    </source>
</evidence>
<keyword evidence="4 9" id="KW-1015">Disulfide bond</keyword>
<dbReference type="PANTHER" id="PTHR45663">
    <property type="entry name" value="GEO12009P1"/>
    <property type="match status" value="1"/>
</dbReference>
<feature type="domain" description="Thioredoxin" evidence="10">
    <location>
        <begin position="1"/>
        <end position="107"/>
    </location>
</feature>
<dbReference type="PROSITE" id="PS51352">
    <property type="entry name" value="THIOREDOXIN_2"/>
    <property type="match status" value="1"/>
</dbReference>
<feature type="site" description="Contributes to redox potential value" evidence="8">
    <location>
        <position position="33"/>
    </location>
</feature>
<evidence type="ECO:0000313" key="12">
    <source>
        <dbReference type="Proteomes" id="UP000316609"/>
    </source>
</evidence>
<keyword evidence="3" id="KW-0249">Electron transport</keyword>
<evidence type="ECO:0000256" key="2">
    <source>
        <dbReference type="ARBA" id="ARBA00022448"/>
    </source>
</evidence>
<dbReference type="AlphaFoldDB" id="A0A538TKM2"/>
<dbReference type="InterPro" id="IPR036249">
    <property type="entry name" value="Thioredoxin-like_sf"/>
</dbReference>
<comment type="caution">
    <text evidence="11">The sequence shown here is derived from an EMBL/GenBank/DDBJ whole genome shotgun (WGS) entry which is preliminary data.</text>
</comment>
<dbReference type="PROSITE" id="PS00194">
    <property type="entry name" value="THIOREDOXIN_1"/>
    <property type="match status" value="1"/>
</dbReference>
<dbReference type="EMBL" id="VBOY01000093">
    <property type="protein sequence ID" value="TMQ64172.1"/>
    <property type="molecule type" value="Genomic_DNA"/>
</dbReference>
<evidence type="ECO:0000259" key="10">
    <source>
        <dbReference type="PROSITE" id="PS51352"/>
    </source>
</evidence>
<dbReference type="SUPFAM" id="SSF52833">
    <property type="entry name" value="Thioredoxin-like"/>
    <property type="match status" value="1"/>
</dbReference>
<keyword evidence="2" id="KW-0813">Transport</keyword>
<gene>
    <name evidence="11" type="primary">trxA</name>
    <name evidence="11" type="ORF">E6K78_09765</name>
</gene>
<dbReference type="CDD" id="cd02947">
    <property type="entry name" value="TRX_family"/>
    <property type="match status" value="1"/>
</dbReference>
<dbReference type="PRINTS" id="PR00421">
    <property type="entry name" value="THIOREDOXIN"/>
</dbReference>
<dbReference type="GO" id="GO:0015035">
    <property type="term" value="F:protein-disulfide reductase activity"/>
    <property type="evidence" value="ECO:0007669"/>
    <property type="project" value="UniProtKB-UniRule"/>
</dbReference>
<dbReference type="NCBIfam" id="TIGR01068">
    <property type="entry name" value="thioredoxin"/>
    <property type="match status" value="1"/>
</dbReference>
<evidence type="ECO:0000256" key="5">
    <source>
        <dbReference type="ARBA" id="ARBA00023284"/>
    </source>
</evidence>
<dbReference type="GO" id="GO:0005829">
    <property type="term" value="C:cytosol"/>
    <property type="evidence" value="ECO:0007669"/>
    <property type="project" value="TreeGrafter"/>
</dbReference>